<gene>
    <name evidence="1" type="ORF">GCM10018781_01300</name>
</gene>
<accession>A0A919FAI9</accession>
<comment type="caution">
    <text evidence="1">The sequence shown here is derived from an EMBL/GenBank/DDBJ whole genome shotgun (WGS) entry which is preliminary data.</text>
</comment>
<sequence>MDFLPALLDALPALDRGEQVAGPWRLRRAGSLDLAGSGECWLEDGQGGDAFGFGAGVAYLVLDADPRRPSVVALLLHHGDTPPVAAGEDGDRVDTDSGVLMLHALGAAGRAALLDRATSGRPAEGPAGAEFADGWLMLPDRQAGGPALVMLVDADGYRLIPVLDAAGRPTAVLVHR</sequence>
<protein>
    <submittedName>
        <fullName evidence="1">Uncharacterized protein</fullName>
    </submittedName>
</protein>
<dbReference type="AlphaFoldDB" id="A0A919FAI9"/>
<organism evidence="1 2">
    <name type="scientific">Kitasatospora indigofera</name>
    <dbReference type="NCBI Taxonomy" id="67307"/>
    <lineage>
        <taxon>Bacteria</taxon>
        <taxon>Bacillati</taxon>
        <taxon>Actinomycetota</taxon>
        <taxon>Actinomycetes</taxon>
        <taxon>Kitasatosporales</taxon>
        <taxon>Streptomycetaceae</taxon>
        <taxon>Kitasatospora</taxon>
    </lineage>
</organism>
<evidence type="ECO:0000313" key="2">
    <source>
        <dbReference type="Proteomes" id="UP000617734"/>
    </source>
</evidence>
<dbReference type="Proteomes" id="UP000617734">
    <property type="component" value="Unassembled WGS sequence"/>
</dbReference>
<keyword evidence="2" id="KW-1185">Reference proteome</keyword>
<proteinExistence type="predicted"/>
<reference evidence="1" key="2">
    <citation type="submission" date="2020-09" db="EMBL/GenBank/DDBJ databases">
        <authorList>
            <person name="Sun Q."/>
            <person name="Ohkuma M."/>
        </authorList>
    </citation>
    <scope>NUCLEOTIDE SEQUENCE</scope>
    <source>
        <strain evidence="1">JCM 4646</strain>
    </source>
</reference>
<reference evidence="1" key="1">
    <citation type="journal article" date="2014" name="Int. J. Syst. Evol. Microbiol.">
        <title>Complete genome sequence of Corynebacterium casei LMG S-19264T (=DSM 44701T), isolated from a smear-ripened cheese.</title>
        <authorList>
            <consortium name="US DOE Joint Genome Institute (JGI-PGF)"/>
            <person name="Walter F."/>
            <person name="Albersmeier A."/>
            <person name="Kalinowski J."/>
            <person name="Ruckert C."/>
        </authorList>
    </citation>
    <scope>NUCLEOTIDE SEQUENCE</scope>
    <source>
        <strain evidence="1">JCM 4646</strain>
    </source>
</reference>
<name>A0A919FAI9_9ACTN</name>
<dbReference type="EMBL" id="BNBO01000001">
    <property type="protein sequence ID" value="GHH58992.1"/>
    <property type="molecule type" value="Genomic_DNA"/>
</dbReference>
<evidence type="ECO:0000313" key="1">
    <source>
        <dbReference type="EMBL" id="GHH58992.1"/>
    </source>
</evidence>